<name>A0A7W6F4I1_9SPHN</name>
<dbReference type="InterPro" id="IPR011992">
    <property type="entry name" value="EF-hand-dom_pair"/>
</dbReference>
<evidence type="ECO:0000313" key="4">
    <source>
        <dbReference type="Proteomes" id="UP000538670"/>
    </source>
</evidence>
<organism evidence="3 4">
    <name type="scientific">Sphingomonas pseudosanguinis</name>
    <dbReference type="NCBI Taxonomy" id="413712"/>
    <lineage>
        <taxon>Bacteria</taxon>
        <taxon>Pseudomonadati</taxon>
        <taxon>Pseudomonadota</taxon>
        <taxon>Alphaproteobacteria</taxon>
        <taxon>Sphingomonadales</taxon>
        <taxon>Sphingomonadaceae</taxon>
        <taxon>Sphingomonas</taxon>
    </lineage>
</organism>
<dbReference type="SUPFAM" id="SSF47473">
    <property type="entry name" value="EF-hand"/>
    <property type="match status" value="1"/>
</dbReference>
<dbReference type="RefSeq" id="WP_206362425.1">
    <property type="nucleotide sequence ID" value="NZ_JACIDH010000025.1"/>
</dbReference>
<feature type="chain" id="PRO_5030849000" description="EF-hand domain-containing protein" evidence="1">
    <location>
        <begin position="21"/>
        <end position="124"/>
    </location>
</feature>
<dbReference type="EMBL" id="JACIDH010000025">
    <property type="protein sequence ID" value="MBB3880962.1"/>
    <property type="molecule type" value="Genomic_DNA"/>
</dbReference>
<dbReference type="AlphaFoldDB" id="A0A7W6F4I1"/>
<gene>
    <name evidence="3" type="ORF">GGR48_003415</name>
</gene>
<dbReference type="Pfam" id="PF13202">
    <property type="entry name" value="EF-hand_5"/>
    <property type="match status" value="1"/>
</dbReference>
<accession>A0A7W6F4I1</accession>
<dbReference type="GO" id="GO:0005509">
    <property type="term" value="F:calcium ion binding"/>
    <property type="evidence" value="ECO:0007669"/>
    <property type="project" value="InterPro"/>
</dbReference>
<keyword evidence="1" id="KW-0732">Signal</keyword>
<evidence type="ECO:0000256" key="1">
    <source>
        <dbReference type="SAM" id="SignalP"/>
    </source>
</evidence>
<proteinExistence type="predicted"/>
<dbReference type="InterPro" id="IPR002048">
    <property type="entry name" value="EF_hand_dom"/>
</dbReference>
<protein>
    <recommendedName>
        <fullName evidence="2">EF-hand domain-containing protein</fullName>
    </recommendedName>
</protein>
<dbReference type="PROSITE" id="PS50222">
    <property type="entry name" value="EF_HAND_2"/>
    <property type="match status" value="2"/>
</dbReference>
<feature type="signal peptide" evidence="1">
    <location>
        <begin position="1"/>
        <end position="20"/>
    </location>
</feature>
<dbReference type="Gene3D" id="1.10.238.10">
    <property type="entry name" value="EF-hand"/>
    <property type="match status" value="1"/>
</dbReference>
<evidence type="ECO:0000259" key="2">
    <source>
        <dbReference type="PROSITE" id="PS50222"/>
    </source>
</evidence>
<sequence length="124" mass="13244">MTRFLVAGLIAATLAVPALAQQDTRASAAAKFSREFKARDTNKDGALFKAEVKAAILRMGAGKQKIDAVHAQRLADLWFEKADANKDGKVTEAEAQALLSRTFDEYEAAKAAQAKAQPAGPKGR</sequence>
<feature type="domain" description="EF-hand" evidence="2">
    <location>
        <begin position="27"/>
        <end position="62"/>
    </location>
</feature>
<feature type="domain" description="EF-hand" evidence="2">
    <location>
        <begin position="70"/>
        <end position="105"/>
    </location>
</feature>
<comment type="caution">
    <text evidence="3">The sequence shown here is derived from an EMBL/GenBank/DDBJ whole genome shotgun (WGS) entry which is preliminary data.</text>
</comment>
<keyword evidence="4" id="KW-1185">Reference proteome</keyword>
<evidence type="ECO:0000313" key="3">
    <source>
        <dbReference type="EMBL" id="MBB3880962.1"/>
    </source>
</evidence>
<reference evidence="3 4" key="1">
    <citation type="submission" date="2020-08" db="EMBL/GenBank/DDBJ databases">
        <title>Genomic Encyclopedia of Type Strains, Phase IV (KMG-IV): sequencing the most valuable type-strain genomes for metagenomic binning, comparative biology and taxonomic classification.</title>
        <authorList>
            <person name="Goeker M."/>
        </authorList>
    </citation>
    <scope>NUCLEOTIDE SEQUENCE [LARGE SCALE GENOMIC DNA]</scope>
    <source>
        <strain evidence="3 4">DSM 19512</strain>
    </source>
</reference>
<dbReference type="Proteomes" id="UP000538670">
    <property type="component" value="Unassembled WGS sequence"/>
</dbReference>